<organism evidence="1">
    <name type="scientific">marine sediment metagenome</name>
    <dbReference type="NCBI Taxonomy" id="412755"/>
    <lineage>
        <taxon>unclassified sequences</taxon>
        <taxon>metagenomes</taxon>
        <taxon>ecological metagenomes</taxon>
    </lineage>
</organism>
<dbReference type="EMBL" id="BARW01035120">
    <property type="protein sequence ID" value="GAJ17908.1"/>
    <property type="molecule type" value="Genomic_DNA"/>
</dbReference>
<evidence type="ECO:0000313" key="1">
    <source>
        <dbReference type="EMBL" id="GAJ17908.1"/>
    </source>
</evidence>
<sequence length="84" mass="9350">MKTLLLTKKLFVITVFSFFVCGCQLSTKNLTPETFYLMCGEKLIIQIKWIGSVPNEVGALSIHALGEDFNYNNVLFLKSTSGAI</sequence>
<reference evidence="1" key="1">
    <citation type="journal article" date="2014" name="Front. Microbiol.">
        <title>High frequency of phylogenetically diverse reductive dehalogenase-homologous genes in deep subseafloor sedimentary metagenomes.</title>
        <authorList>
            <person name="Kawai M."/>
            <person name="Futagami T."/>
            <person name="Toyoda A."/>
            <person name="Takaki Y."/>
            <person name="Nishi S."/>
            <person name="Hori S."/>
            <person name="Arai W."/>
            <person name="Tsubouchi T."/>
            <person name="Morono Y."/>
            <person name="Uchiyama I."/>
            <person name="Ito T."/>
            <person name="Fujiyama A."/>
            <person name="Inagaki F."/>
            <person name="Takami H."/>
        </authorList>
    </citation>
    <scope>NUCLEOTIDE SEQUENCE</scope>
    <source>
        <strain evidence="1">Expedition CK06-06</strain>
    </source>
</reference>
<dbReference type="AlphaFoldDB" id="X1UKB8"/>
<accession>X1UKB8</accession>
<name>X1UKB8_9ZZZZ</name>
<proteinExistence type="predicted"/>
<gene>
    <name evidence="1" type="ORF">S12H4_54858</name>
</gene>
<protein>
    <submittedName>
        <fullName evidence="1">Uncharacterized protein</fullName>
    </submittedName>
</protein>
<comment type="caution">
    <text evidence="1">The sequence shown here is derived from an EMBL/GenBank/DDBJ whole genome shotgun (WGS) entry which is preliminary data.</text>
</comment>
<dbReference type="PROSITE" id="PS51257">
    <property type="entry name" value="PROKAR_LIPOPROTEIN"/>
    <property type="match status" value="1"/>
</dbReference>